<accession>A0A8S1NKN8</accession>
<comment type="caution">
    <text evidence="1">The sequence shown here is derived from an EMBL/GenBank/DDBJ whole genome shotgun (WGS) entry which is preliminary data.</text>
</comment>
<evidence type="ECO:0000313" key="1">
    <source>
        <dbReference type="EMBL" id="CAD8090751.1"/>
    </source>
</evidence>
<gene>
    <name evidence="1" type="ORF">PSON_ATCC_30995.1.T0560172</name>
</gene>
<dbReference type="EMBL" id="CAJJDN010000056">
    <property type="protein sequence ID" value="CAD8090751.1"/>
    <property type="molecule type" value="Genomic_DNA"/>
</dbReference>
<proteinExistence type="predicted"/>
<sequence>MFQEKLKRTEKSVEELKGQYDELKLIIEIRTRVSLFKKYQKESQINQAKFNYKLHPQNNNYQMKNKSIEKMLKSRNKLKIQYKKMNKSLLTNHQKGVMKKDLDLVRYLKSLGSLKKIMRRKRNNQLQNYLK</sequence>
<dbReference type="Proteomes" id="UP000692954">
    <property type="component" value="Unassembled WGS sequence"/>
</dbReference>
<reference evidence="1" key="1">
    <citation type="submission" date="2021-01" db="EMBL/GenBank/DDBJ databases">
        <authorList>
            <consortium name="Genoscope - CEA"/>
            <person name="William W."/>
        </authorList>
    </citation>
    <scope>NUCLEOTIDE SEQUENCE</scope>
</reference>
<dbReference type="AlphaFoldDB" id="A0A8S1NKN8"/>
<protein>
    <submittedName>
        <fullName evidence="1">Uncharacterized protein</fullName>
    </submittedName>
</protein>
<organism evidence="1 2">
    <name type="scientific">Paramecium sonneborni</name>
    <dbReference type="NCBI Taxonomy" id="65129"/>
    <lineage>
        <taxon>Eukaryota</taxon>
        <taxon>Sar</taxon>
        <taxon>Alveolata</taxon>
        <taxon>Ciliophora</taxon>
        <taxon>Intramacronucleata</taxon>
        <taxon>Oligohymenophorea</taxon>
        <taxon>Peniculida</taxon>
        <taxon>Parameciidae</taxon>
        <taxon>Paramecium</taxon>
    </lineage>
</organism>
<keyword evidence="2" id="KW-1185">Reference proteome</keyword>
<name>A0A8S1NKN8_9CILI</name>
<evidence type="ECO:0000313" key="2">
    <source>
        <dbReference type="Proteomes" id="UP000692954"/>
    </source>
</evidence>